<dbReference type="InterPro" id="IPR019410">
    <property type="entry name" value="Methyltransf_16"/>
</dbReference>
<proteinExistence type="predicted"/>
<dbReference type="InterPro" id="IPR029063">
    <property type="entry name" value="SAM-dependent_MTases_sf"/>
</dbReference>
<dbReference type="PANTHER" id="PTHR14614:SF162">
    <property type="entry name" value="EXPRESSED PROTEIN"/>
    <property type="match status" value="1"/>
</dbReference>
<dbReference type="InParanoid" id="A0A369J8T6"/>
<dbReference type="STRING" id="39966.A0A369J8T6"/>
<organism evidence="1 2">
    <name type="scientific">Hypsizygus marmoreus</name>
    <name type="common">White beech mushroom</name>
    <name type="synonym">Agaricus marmoreus</name>
    <dbReference type="NCBI Taxonomy" id="39966"/>
    <lineage>
        <taxon>Eukaryota</taxon>
        <taxon>Fungi</taxon>
        <taxon>Dikarya</taxon>
        <taxon>Basidiomycota</taxon>
        <taxon>Agaricomycotina</taxon>
        <taxon>Agaricomycetes</taxon>
        <taxon>Agaricomycetidae</taxon>
        <taxon>Agaricales</taxon>
        <taxon>Tricholomatineae</taxon>
        <taxon>Lyophyllaceae</taxon>
        <taxon>Hypsizygus</taxon>
    </lineage>
</organism>
<dbReference type="GO" id="GO:0005634">
    <property type="term" value="C:nucleus"/>
    <property type="evidence" value="ECO:0007669"/>
    <property type="project" value="TreeGrafter"/>
</dbReference>
<dbReference type="EMBL" id="LUEZ02000138">
    <property type="protein sequence ID" value="RDB15874.1"/>
    <property type="molecule type" value="Genomic_DNA"/>
</dbReference>
<sequence>MFFYLSFLRPPPLQSATYGTILITPQIANDLRTEPFDGSEDIFYAWSQFSGYSSSTRESTTKPMKLTTWRQSSAYKEIPVPLPPGVRDGQSWRLLLGGARTQGSDFTAIDLHDHALGRSPFPVISMPIQFGPRVLKKGTKQEQIERVYRLWPARGDEIPEISLRLTEQTSFDLDKKIWDSGVGLSSWLVGLEENSVQTPGVEELKAVLFSSEPRNVLELGAGIGIVGLTLAALRSSKQTSEQDTVDRIIMTDLESAMPLLEQNMSTNKHHFLKLELEAAVLDWDNESLPDYIQEFPDGFDAIIMADVTYNTASFPSLVRTLSQLIRIGKKPPLVLMGYKERHVEERTLWDLAQKVGVGFQRIGEKAGAGGAPVEVWLGQVQTR</sequence>
<keyword evidence="2" id="KW-1185">Reference proteome</keyword>
<dbReference type="GO" id="GO:0008757">
    <property type="term" value="F:S-adenosylmethionine-dependent methyltransferase activity"/>
    <property type="evidence" value="ECO:0007669"/>
    <property type="project" value="UniProtKB-ARBA"/>
</dbReference>
<accession>A0A369J8T6</accession>
<dbReference type="OrthoDB" id="413520at2759"/>
<dbReference type="Proteomes" id="UP000076154">
    <property type="component" value="Unassembled WGS sequence"/>
</dbReference>
<evidence type="ECO:0000313" key="2">
    <source>
        <dbReference type="Proteomes" id="UP000076154"/>
    </source>
</evidence>
<comment type="caution">
    <text evidence="1">The sequence shown here is derived from an EMBL/GenBank/DDBJ whole genome shotgun (WGS) entry which is preliminary data.</text>
</comment>
<dbReference type="PANTHER" id="PTHR14614">
    <property type="entry name" value="HEPATOCELLULAR CARCINOMA-ASSOCIATED ANTIGEN"/>
    <property type="match status" value="1"/>
</dbReference>
<gene>
    <name evidence="1" type="ORF">Hypma_003674</name>
</gene>
<evidence type="ECO:0008006" key="3">
    <source>
        <dbReference type="Google" id="ProtNLM"/>
    </source>
</evidence>
<name>A0A369J8T6_HYPMA</name>
<reference evidence="1" key="1">
    <citation type="submission" date="2018-04" db="EMBL/GenBank/DDBJ databases">
        <title>Whole genome sequencing of Hypsizygus marmoreus.</title>
        <authorList>
            <person name="Choi I.-G."/>
            <person name="Min B."/>
            <person name="Kim J.-G."/>
            <person name="Kim S."/>
            <person name="Oh Y.-L."/>
            <person name="Kong W.-S."/>
            <person name="Park H."/>
            <person name="Jeong J."/>
            <person name="Song E.-S."/>
        </authorList>
    </citation>
    <scope>NUCLEOTIDE SEQUENCE [LARGE SCALE GENOMIC DNA]</scope>
    <source>
        <strain evidence="1">51987-8</strain>
    </source>
</reference>
<dbReference type="AlphaFoldDB" id="A0A369J8T6"/>
<protein>
    <recommendedName>
        <fullName evidence="3">Methyltransferase-domain-containing protein</fullName>
    </recommendedName>
</protein>
<dbReference type="Pfam" id="PF10294">
    <property type="entry name" value="Methyltransf_16"/>
    <property type="match status" value="1"/>
</dbReference>
<dbReference type="SUPFAM" id="SSF53335">
    <property type="entry name" value="S-adenosyl-L-methionine-dependent methyltransferases"/>
    <property type="match status" value="1"/>
</dbReference>
<dbReference type="Gene3D" id="3.40.50.150">
    <property type="entry name" value="Vaccinia Virus protein VP39"/>
    <property type="match status" value="1"/>
</dbReference>
<dbReference type="GO" id="GO:0005737">
    <property type="term" value="C:cytoplasm"/>
    <property type="evidence" value="ECO:0007669"/>
    <property type="project" value="TreeGrafter"/>
</dbReference>
<evidence type="ECO:0000313" key="1">
    <source>
        <dbReference type="EMBL" id="RDB15874.1"/>
    </source>
</evidence>
<dbReference type="CDD" id="cd02440">
    <property type="entry name" value="AdoMet_MTases"/>
    <property type="match status" value="1"/>
</dbReference>